<dbReference type="AlphaFoldDB" id="A0A2P6QMM6"/>
<sequence length="62" mass="6969">MSSEHLNFQPAFGTIGGSVCYKEIVAVSQTSFDMSQLPYHLTRHSFSIVFSSARCFDCNLKF</sequence>
<dbReference type="EMBL" id="PDCK01000043">
    <property type="protein sequence ID" value="PRQ35415.1"/>
    <property type="molecule type" value="Genomic_DNA"/>
</dbReference>
<protein>
    <submittedName>
        <fullName evidence="1">Uncharacterized protein</fullName>
    </submittedName>
</protein>
<comment type="caution">
    <text evidence="1">The sequence shown here is derived from an EMBL/GenBank/DDBJ whole genome shotgun (WGS) entry which is preliminary data.</text>
</comment>
<organism evidence="1 2">
    <name type="scientific">Rosa chinensis</name>
    <name type="common">China rose</name>
    <dbReference type="NCBI Taxonomy" id="74649"/>
    <lineage>
        <taxon>Eukaryota</taxon>
        <taxon>Viridiplantae</taxon>
        <taxon>Streptophyta</taxon>
        <taxon>Embryophyta</taxon>
        <taxon>Tracheophyta</taxon>
        <taxon>Spermatophyta</taxon>
        <taxon>Magnoliopsida</taxon>
        <taxon>eudicotyledons</taxon>
        <taxon>Gunneridae</taxon>
        <taxon>Pentapetalae</taxon>
        <taxon>rosids</taxon>
        <taxon>fabids</taxon>
        <taxon>Rosales</taxon>
        <taxon>Rosaceae</taxon>
        <taxon>Rosoideae</taxon>
        <taxon>Rosoideae incertae sedis</taxon>
        <taxon>Rosa</taxon>
    </lineage>
</organism>
<name>A0A2P6QMM6_ROSCH</name>
<keyword evidence="2" id="KW-1185">Reference proteome</keyword>
<dbReference type="Gramene" id="PRQ35415">
    <property type="protein sequence ID" value="PRQ35415"/>
    <property type="gene ID" value="RchiOBHm_Chr5g0079781"/>
</dbReference>
<reference evidence="1 2" key="1">
    <citation type="journal article" date="2018" name="Nat. Genet.">
        <title>The Rosa genome provides new insights in the design of modern roses.</title>
        <authorList>
            <person name="Bendahmane M."/>
        </authorList>
    </citation>
    <scope>NUCLEOTIDE SEQUENCE [LARGE SCALE GENOMIC DNA]</scope>
    <source>
        <strain evidence="2">cv. Old Blush</strain>
    </source>
</reference>
<dbReference type="Proteomes" id="UP000238479">
    <property type="component" value="Chromosome 5"/>
</dbReference>
<accession>A0A2P6QMM6</accession>
<gene>
    <name evidence="1" type="ORF">RchiOBHm_Chr5g0079781</name>
</gene>
<evidence type="ECO:0000313" key="2">
    <source>
        <dbReference type="Proteomes" id="UP000238479"/>
    </source>
</evidence>
<proteinExistence type="predicted"/>
<evidence type="ECO:0000313" key="1">
    <source>
        <dbReference type="EMBL" id="PRQ35415.1"/>
    </source>
</evidence>